<keyword evidence="1" id="KW-0812">Transmembrane</keyword>
<gene>
    <name evidence="3" type="ORF">GCM10011372_06740</name>
</gene>
<protein>
    <recommendedName>
        <fullName evidence="2">YdbS-like PH domain-containing protein</fullName>
    </recommendedName>
</protein>
<evidence type="ECO:0000256" key="1">
    <source>
        <dbReference type="SAM" id="Phobius"/>
    </source>
</evidence>
<keyword evidence="1" id="KW-1133">Transmembrane helix</keyword>
<reference evidence="3" key="1">
    <citation type="journal article" date="2014" name="Int. J. Syst. Evol. Microbiol.">
        <title>Complete genome sequence of Corynebacterium casei LMG S-19264T (=DSM 44701T), isolated from a smear-ripened cheese.</title>
        <authorList>
            <consortium name="US DOE Joint Genome Institute (JGI-PGF)"/>
            <person name="Walter F."/>
            <person name="Albersmeier A."/>
            <person name="Kalinowski J."/>
            <person name="Ruckert C."/>
        </authorList>
    </citation>
    <scope>NUCLEOTIDE SEQUENCE</scope>
    <source>
        <strain evidence="3">CGMCC 1.8984</strain>
    </source>
</reference>
<name>A0A917PD51_9MICO</name>
<dbReference type="PANTHER" id="PTHR37938:SF1">
    <property type="entry name" value="BLL0215 PROTEIN"/>
    <property type="match status" value="1"/>
</dbReference>
<evidence type="ECO:0000313" key="4">
    <source>
        <dbReference type="Proteomes" id="UP000636956"/>
    </source>
</evidence>
<dbReference type="AlphaFoldDB" id="A0A917PD51"/>
<feature type="domain" description="YdbS-like PH" evidence="2">
    <location>
        <begin position="75"/>
        <end position="147"/>
    </location>
</feature>
<feature type="transmembrane region" description="Helical" evidence="1">
    <location>
        <begin position="25"/>
        <end position="48"/>
    </location>
</feature>
<dbReference type="RefSeq" id="WP_229662075.1">
    <property type="nucleotide sequence ID" value="NZ_BAABFW010000003.1"/>
</dbReference>
<dbReference type="EMBL" id="BMMD01000002">
    <property type="protein sequence ID" value="GGJ71506.1"/>
    <property type="molecule type" value="Genomic_DNA"/>
</dbReference>
<dbReference type="PANTHER" id="PTHR37938">
    <property type="entry name" value="BLL0215 PROTEIN"/>
    <property type="match status" value="1"/>
</dbReference>
<organism evidence="3 4">
    <name type="scientific">Agromyces bauzanensis</name>
    <dbReference type="NCBI Taxonomy" id="1308924"/>
    <lineage>
        <taxon>Bacteria</taxon>
        <taxon>Bacillati</taxon>
        <taxon>Actinomycetota</taxon>
        <taxon>Actinomycetes</taxon>
        <taxon>Micrococcales</taxon>
        <taxon>Microbacteriaceae</taxon>
        <taxon>Agromyces</taxon>
    </lineage>
</organism>
<dbReference type="Pfam" id="PF03703">
    <property type="entry name" value="bPH_2"/>
    <property type="match status" value="1"/>
</dbReference>
<feature type="transmembrane region" description="Helical" evidence="1">
    <location>
        <begin position="54"/>
        <end position="76"/>
    </location>
</feature>
<evidence type="ECO:0000313" key="3">
    <source>
        <dbReference type="EMBL" id="GGJ71506.1"/>
    </source>
</evidence>
<proteinExistence type="predicted"/>
<accession>A0A917PD51</accession>
<keyword evidence="4" id="KW-1185">Reference proteome</keyword>
<comment type="caution">
    <text evidence="3">The sequence shown here is derived from an EMBL/GenBank/DDBJ whole genome shotgun (WGS) entry which is preliminary data.</text>
</comment>
<sequence length="182" mass="20091">MSQGGARATAPVERVVARLRRHARVLILPAVLLVAVAGATAYSLAVVTEWWQRLAVVGIALLVVVAGCLVPFLAWLTHRTTITTRRIILRRGVFTRVRQELLHGRGYDVMVRRTWAQRAFGSGDVRIDTGHEHTVVLHDVPNPNLVQAALHELMEHEHTRISGRLAAEPSVTDGDTVVWGGR</sequence>
<keyword evidence="1" id="KW-0472">Membrane</keyword>
<reference evidence="3" key="2">
    <citation type="submission" date="2020-09" db="EMBL/GenBank/DDBJ databases">
        <authorList>
            <person name="Sun Q."/>
            <person name="Zhou Y."/>
        </authorList>
    </citation>
    <scope>NUCLEOTIDE SEQUENCE</scope>
    <source>
        <strain evidence="3">CGMCC 1.8984</strain>
    </source>
</reference>
<dbReference type="Proteomes" id="UP000636956">
    <property type="component" value="Unassembled WGS sequence"/>
</dbReference>
<evidence type="ECO:0000259" key="2">
    <source>
        <dbReference type="Pfam" id="PF03703"/>
    </source>
</evidence>
<dbReference type="InterPro" id="IPR005182">
    <property type="entry name" value="YdbS-like_PH"/>
</dbReference>